<comment type="caution">
    <text evidence="1">The sequence shown here is derived from an EMBL/GenBank/DDBJ whole genome shotgun (WGS) entry which is preliminary data.</text>
</comment>
<name>A0ACB8EGB6_9SAUR</name>
<protein>
    <submittedName>
        <fullName evidence="1">Uncharacterized protein</fullName>
    </submittedName>
</protein>
<evidence type="ECO:0000313" key="2">
    <source>
        <dbReference type="Proteomes" id="UP000827872"/>
    </source>
</evidence>
<evidence type="ECO:0000313" key="1">
    <source>
        <dbReference type="EMBL" id="KAH7991545.1"/>
    </source>
</evidence>
<sequence>MLKDSDRRSQELGSRAGRNGRWKFDTHAPHSPPSSGRSFLLLHVEVKMQGGCKEGLPLPCIYRPIPVLCHSSSHRILSNDPLSIDISSLRSTLLSESPFGQPSHSKDPNPPSLEIAMLDTNAGTFQIVAKSKID</sequence>
<accession>A0ACB8EGB6</accession>
<dbReference type="Proteomes" id="UP000827872">
    <property type="component" value="Linkage Group LG03"/>
</dbReference>
<proteinExistence type="predicted"/>
<reference evidence="1" key="1">
    <citation type="submission" date="2021-08" db="EMBL/GenBank/DDBJ databases">
        <title>The first chromosome-level gecko genome reveals the dynamic sex chromosomes of Neotropical dwarf geckos (Sphaerodactylidae: Sphaerodactylus).</title>
        <authorList>
            <person name="Pinto B.J."/>
            <person name="Keating S.E."/>
            <person name="Gamble T."/>
        </authorList>
    </citation>
    <scope>NUCLEOTIDE SEQUENCE</scope>
    <source>
        <strain evidence="1">TG3544</strain>
    </source>
</reference>
<keyword evidence="2" id="KW-1185">Reference proteome</keyword>
<dbReference type="EMBL" id="CM037616">
    <property type="protein sequence ID" value="KAH7991545.1"/>
    <property type="molecule type" value="Genomic_DNA"/>
</dbReference>
<organism evidence="1 2">
    <name type="scientific">Sphaerodactylus townsendi</name>
    <dbReference type="NCBI Taxonomy" id="933632"/>
    <lineage>
        <taxon>Eukaryota</taxon>
        <taxon>Metazoa</taxon>
        <taxon>Chordata</taxon>
        <taxon>Craniata</taxon>
        <taxon>Vertebrata</taxon>
        <taxon>Euteleostomi</taxon>
        <taxon>Lepidosauria</taxon>
        <taxon>Squamata</taxon>
        <taxon>Bifurcata</taxon>
        <taxon>Gekkota</taxon>
        <taxon>Sphaerodactylidae</taxon>
        <taxon>Sphaerodactylus</taxon>
    </lineage>
</organism>
<gene>
    <name evidence="1" type="ORF">K3G42_007209</name>
</gene>